<comment type="caution">
    <text evidence="2">The sequence shown here is derived from an EMBL/GenBank/DDBJ whole genome shotgun (WGS) entry which is preliminary data.</text>
</comment>
<dbReference type="Pfam" id="PF07995">
    <property type="entry name" value="GSDH"/>
    <property type="match status" value="1"/>
</dbReference>
<dbReference type="PANTHER" id="PTHR19328:SF75">
    <property type="entry name" value="ALDOSE SUGAR DEHYDROGENASE YLII"/>
    <property type="match status" value="1"/>
</dbReference>
<dbReference type="InterPro" id="IPR011041">
    <property type="entry name" value="Quinoprot_gluc/sorb_DH_b-prop"/>
</dbReference>
<evidence type="ECO:0000259" key="1">
    <source>
        <dbReference type="Pfam" id="PF07995"/>
    </source>
</evidence>
<name>A0A8J6XGZ3_9CYAN</name>
<dbReference type="InterPro" id="IPR012938">
    <property type="entry name" value="Glc/Sorbosone_DH"/>
</dbReference>
<evidence type="ECO:0000313" key="3">
    <source>
        <dbReference type="Proteomes" id="UP000629098"/>
    </source>
</evidence>
<dbReference type="InterPro" id="IPR011042">
    <property type="entry name" value="6-blade_b-propeller_TolB-like"/>
</dbReference>
<organism evidence="2 3">
    <name type="scientific">Iningainema tapete BLCC-T55</name>
    <dbReference type="NCBI Taxonomy" id="2748662"/>
    <lineage>
        <taxon>Bacteria</taxon>
        <taxon>Bacillati</taxon>
        <taxon>Cyanobacteriota</taxon>
        <taxon>Cyanophyceae</taxon>
        <taxon>Nostocales</taxon>
        <taxon>Scytonemataceae</taxon>
        <taxon>Iningainema tapete</taxon>
    </lineage>
</organism>
<keyword evidence="3" id="KW-1185">Reference proteome</keyword>
<dbReference type="AlphaFoldDB" id="A0A8J6XGZ3"/>
<dbReference type="Proteomes" id="UP000629098">
    <property type="component" value="Unassembled WGS sequence"/>
</dbReference>
<evidence type="ECO:0000313" key="2">
    <source>
        <dbReference type="EMBL" id="MBD2775719.1"/>
    </source>
</evidence>
<gene>
    <name evidence="2" type="ORF">ICL16_27590</name>
</gene>
<dbReference type="PANTHER" id="PTHR19328">
    <property type="entry name" value="HEDGEHOG-INTERACTING PROTEIN"/>
    <property type="match status" value="1"/>
</dbReference>
<reference evidence="2" key="1">
    <citation type="submission" date="2020-09" db="EMBL/GenBank/DDBJ databases">
        <title>Iningainema tapete sp. nov. (Scytonemataceae, Cyanobacteria) from greenhouses in central Florida (USA) produces two types of nodularin with biosynthetic potential for microcystin-LR and anabaenopeptins.</title>
        <authorList>
            <person name="Berthold D.E."/>
            <person name="Lefler F.W."/>
            <person name="Huang I.-S."/>
            <person name="Abdulla H."/>
            <person name="Zimba P.V."/>
            <person name="Laughinghouse H.D. IV."/>
        </authorList>
    </citation>
    <scope>NUCLEOTIDE SEQUENCE</scope>
    <source>
        <strain evidence="2">BLCCT55</strain>
    </source>
</reference>
<accession>A0A8J6XGZ3</accession>
<protein>
    <submittedName>
        <fullName evidence="2">PQQ-dependent sugar dehydrogenase</fullName>
    </submittedName>
</protein>
<dbReference type="RefSeq" id="WP_190834504.1">
    <property type="nucleotide sequence ID" value="NZ_CAWPPI010000084.1"/>
</dbReference>
<feature type="domain" description="Glucose/Sorbosone dehydrogenase" evidence="1">
    <location>
        <begin position="75"/>
        <end position="411"/>
    </location>
</feature>
<dbReference type="EMBL" id="JACXAE010000084">
    <property type="protein sequence ID" value="MBD2775719.1"/>
    <property type="molecule type" value="Genomic_DNA"/>
</dbReference>
<proteinExistence type="predicted"/>
<dbReference type="SUPFAM" id="SSF50952">
    <property type="entry name" value="Soluble quinoprotein glucose dehydrogenase"/>
    <property type="match status" value="1"/>
</dbReference>
<sequence length="485" mass="54082">MKRFYLILFLGFILVATFSSLLLSNISSAQITKLIPQKIEKSNLSIGLSEVVQIPVSGTAENRVARLNFLTHAGDGSGRLFVNDMRGKLYVINNHKAYVYMDLKKLVCSGFSYDTGQQGFAYFTFHPEFAKNGIFYTVHSEEKNNQVPDFPVTKTIFDNKGKVKESSHHDVIREWKADNPAANIFSGTFREILRIEQPYPDHNVGQLGFNPNAKPSDADYGMLYIALADGGSDGFPVSKTDPLNVGQDLSTPLGKILRINPFGQNSANSKYGIPQNNPFVQDGNPKTLGEIWAYGLRNPHRFSWDTGGTGKMLIVDVGQVLSEEINLGIKGANYGWGNREGTWVVDEKNENAAYPLPKNDAQYGYTYPVAQYEHDRPKDWSGFYAIAIAGGYVYRGKAIPELVGQYIFADFGHDGRFFHVPVDELVNGKQARIKELKIFDGTRETSLLKIIGSDRSDVRFGIDEAGEIYVTSKSDGKVRKIVQRK</sequence>
<dbReference type="Gene3D" id="2.120.10.30">
    <property type="entry name" value="TolB, C-terminal domain"/>
    <property type="match status" value="1"/>
</dbReference>